<dbReference type="Pfam" id="PF04311">
    <property type="entry name" value="DUF459"/>
    <property type="match status" value="1"/>
</dbReference>
<dbReference type="InterPro" id="IPR036514">
    <property type="entry name" value="SGNH_hydro_sf"/>
</dbReference>
<reference evidence="2 3" key="1">
    <citation type="submission" date="2019-03" db="EMBL/GenBank/DDBJ databases">
        <title>Genomic Encyclopedia of Type Strains, Phase IV (KMG-IV): sequencing the most valuable type-strain genomes for metagenomic binning, comparative biology and taxonomic classification.</title>
        <authorList>
            <person name="Goeker M."/>
        </authorList>
    </citation>
    <scope>NUCLEOTIDE SEQUENCE [LARGE SCALE GENOMIC DNA]</scope>
    <source>
        <strain evidence="2 3">DSM 22958</strain>
    </source>
</reference>
<evidence type="ECO:0000313" key="3">
    <source>
        <dbReference type="Proteomes" id="UP000294881"/>
    </source>
</evidence>
<dbReference type="InterPro" id="IPR007407">
    <property type="entry name" value="DUF459"/>
</dbReference>
<keyword evidence="3" id="KW-1185">Reference proteome</keyword>
<dbReference type="RefSeq" id="WP_165909991.1">
    <property type="nucleotide sequence ID" value="NZ_JBHUNN010000002.1"/>
</dbReference>
<evidence type="ECO:0008006" key="4">
    <source>
        <dbReference type="Google" id="ProtNLM"/>
    </source>
</evidence>
<dbReference type="GO" id="GO:0016788">
    <property type="term" value="F:hydrolase activity, acting on ester bonds"/>
    <property type="evidence" value="ECO:0007669"/>
    <property type="project" value="UniProtKB-ARBA"/>
</dbReference>
<evidence type="ECO:0000313" key="2">
    <source>
        <dbReference type="EMBL" id="TCO12529.1"/>
    </source>
</evidence>
<dbReference type="SUPFAM" id="SSF52266">
    <property type="entry name" value="SGNH hydrolase"/>
    <property type="match status" value="1"/>
</dbReference>
<dbReference type="Proteomes" id="UP000294881">
    <property type="component" value="Unassembled WGS sequence"/>
</dbReference>
<comment type="caution">
    <text evidence="2">The sequence shown here is derived from an EMBL/GenBank/DDBJ whole genome shotgun (WGS) entry which is preliminary data.</text>
</comment>
<feature type="region of interest" description="Disordered" evidence="1">
    <location>
        <begin position="406"/>
        <end position="431"/>
    </location>
</feature>
<dbReference type="AlphaFoldDB" id="A0A4R2GRK7"/>
<dbReference type="SUPFAM" id="SSF81995">
    <property type="entry name" value="beta-sandwich domain of Sec23/24"/>
    <property type="match status" value="1"/>
</dbReference>
<feature type="compositionally biased region" description="Basic and acidic residues" evidence="1">
    <location>
        <begin position="420"/>
        <end position="431"/>
    </location>
</feature>
<name>A0A4R2GRK7_9HYPH</name>
<evidence type="ECO:0000256" key="1">
    <source>
        <dbReference type="SAM" id="MobiDB-lite"/>
    </source>
</evidence>
<gene>
    <name evidence="2" type="ORF">EV666_109178</name>
</gene>
<organism evidence="2 3">
    <name type="scientific">Camelimonas lactis</name>
    <dbReference type="NCBI Taxonomy" id="659006"/>
    <lineage>
        <taxon>Bacteria</taxon>
        <taxon>Pseudomonadati</taxon>
        <taxon>Pseudomonadota</taxon>
        <taxon>Alphaproteobacteria</taxon>
        <taxon>Hyphomicrobiales</taxon>
        <taxon>Chelatococcaceae</taxon>
        <taxon>Camelimonas</taxon>
    </lineage>
</organism>
<accession>A0A4R2GRK7</accession>
<dbReference type="EMBL" id="SLWL01000009">
    <property type="protein sequence ID" value="TCO12529.1"/>
    <property type="molecule type" value="Genomic_DNA"/>
</dbReference>
<protein>
    <recommendedName>
        <fullName evidence="4">DUF459 domain-containing protein</fullName>
    </recommendedName>
</protein>
<dbReference type="Gene3D" id="3.40.50.1110">
    <property type="entry name" value="SGNH hydrolase"/>
    <property type="match status" value="1"/>
</dbReference>
<sequence length="431" mass="44731">MGKALKPLGMVTATLAAWLLVAPERLAGHDGSILPGASVAVALDMDLRRPMFSQPGGRGQQRAPARAGGRYRQASPPQPQQRGFFETLFGAPQRPQYQPGYRPRPPAVARPPRQEPRRTVRRPPAAPAAPRPTVEQTEFVYLLAPASSGARLGEGLEAALADRPVAGVRSLRIPREGEGAQASEPSAEGLLAATPATLAGPDKSAVLVVMATPEWAKLSEAQLGALVAGVSANMAARRAPVVWVGLPPVADKDQSGRYAALNGALRAAADRTGGGFVDAWAVFADDGGGFAVYGPAVTGETARLREDDGVELTKAGARKLAHFIVVEARRLQVRQAAASGAAAVDPFSLPGPQPPAPAVAVTPPKPVAKPEAGPVLPLNIVRQETDGKLAPLDGGRQDLADAAARKALREGAPTAPPPGRADDFRWPRPGG</sequence>
<proteinExistence type="predicted"/>
<feature type="region of interest" description="Disordered" evidence="1">
    <location>
        <begin position="50"/>
        <end position="133"/>
    </location>
</feature>
<feature type="compositionally biased region" description="Low complexity" evidence="1">
    <location>
        <begin position="90"/>
        <end position="101"/>
    </location>
</feature>